<name>A0A2H0QWZ9_9BACT</name>
<dbReference type="GO" id="GO:0006428">
    <property type="term" value="P:isoleucyl-tRNA aminoacylation"/>
    <property type="evidence" value="ECO:0007669"/>
    <property type="project" value="UniProtKB-UniRule"/>
</dbReference>
<evidence type="ECO:0000256" key="3">
    <source>
        <dbReference type="ARBA" id="ARBA00007078"/>
    </source>
</evidence>
<dbReference type="SUPFAM" id="SSF52374">
    <property type="entry name" value="Nucleotidylyl transferase"/>
    <property type="match status" value="1"/>
</dbReference>
<evidence type="ECO:0000313" key="18">
    <source>
        <dbReference type="EMBL" id="PIR38788.1"/>
    </source>
</evidence>
<dbReference type="HAMAP" id="MF_02003">
    <property type="entry name" value="Ile_tRNA_synth_type2"/>
    <property type="match status" value="1"/>
</dbReference>
<dbReference type="Gene3D" id="3.40.50.1240">
    <property type="entry name" value="Phosphoglycerate mutase-like"/>
    <property type="match status" value="1"/>
</dbReference>
<comment type="subcellular location">
    <subcellularLocation>
        <location evidence="2 15">Cytoplasm</location>
    </subcellularLocation>
</comment>
<dbReference type="FunFam" id="3.40.50.620:FF:000063">
    <property type="entry name" value="Isoleucine--tRNA ligase"/>
    <property type="match status" value="1"/>
</dbReference>
<dbReference type="PANTHER" id="PTHR42780">
    <property type="entry name" value="SOLEUCYL-TRNA SYNTHETASE"/>
    <property type="match status" value="1"/>
</dbReference>
<feature type="domain" description="Aminoacyl-tRNA synthetase class Ia" evidence="16">
    <location>
        <begin position="713"/>
        <end position="848"/>
    </location>
</feature>
<keyword evidence="8 15" id="KW-0547">Nucleotide-binding</keyword>
<dbReference type="SUPFAM" id="SSF47323">
    <property type="entry name" value="Anticodon-binding domain of a subclass of class I aminoacyl-tRNA synthetases"/>
    <property type="match status" value="1"/>
</dbReference>
<evidence type="ECO:0000256" key="7">
    <source>
        <dbReference type="ARBA" id="ARBA00022723"/>
    </source>
</evidence>
<keyword evidence="9 15" id="KW-0862">Zinc</keyword>
<comment type="catalytic activity">
    <reaction evidence="14 15">
        <text>tRNA(Ile) + L-isoleucine + ATP = L-isoleucyl-tRNA(Ile) + AMP + diphosphate</text>
        <dbReference type="Rhea" id="RHEA:11060"/>
        <dbReference type="Rhea" id="RHEA-COMP:9666"/>
        <dbReference type="Rhea" id="RHEA-COMP:9695"/>
        <dbReference type="ChEBI" id="CHEBI:30616"/>
        <dbReference type="ChEBI" id="CHEBI:33019"/>
        <dbReference type="ChEBI" id="CHEBI:58045"/>
        <dbReference type="ChEBI" id="CHEBI:78442"/>
        <dbReference type="ChEBI" id="CHEBI:78528"/>
        <dbReference type="ChEBI" id="CHEBI:456215"/>
        <dbReference type="EC" id="6.1.1.5"/>
    </reaction>
</comment>
<evidence type="ECO:0000256" key="12">
    <source>
        <dbReference type="ARBA" id="ARBA00023146"/>
    </source>
</evidence>
<evidence type="ECO:0000256" key="9">
    <source>
        <dbReference type="ARBA" id="ARBA00022833"/>
    </source>
</evidence>
<dbReference type="EC" id="6.1.1.5" evidence="15"/>
<reference evidence="18 19" key="1">
    <citation type="submission" date="2017-09" db="EMBL/GenBank/DDBJ databases">
        <title>Depth-based differentiation of microbial function through sediment-hosted aquifers and enrichment of novel symbionts in the deep terrestrial subsurface.</title>
        <authorList>
            <person name="Probst A.J."/>
            <person name="Ladd B."/>
            <person name="Jarett J.K."/>
            <person name="Geller-Mcgrath D.E."/>
            <person name="Sieber C.M."/>
            <person name="Emerson J.B."/>
            <person name="Anantharaman K."/>
            <person name="Thomas B.C."/>
            <person name="Malmstrom R."/>
            <person name="Stieglmeier M."/>
            <person name="Klingl A."/>
            <person name="Woyke T."/>
            <person name="Ryan C.M."/>
            <person name="Banfield J.F."/>
        </authorList>
    </citation>
    <scope>NUCLEOTIDE SEQUENCE [LARGE SCALE GENOMIC DNA]</scope>
    <source>
        <strain evidence="18">CG10_big_fil_rev_8_21_14_0_10_42_12</strain>
    </source>
</reference>
<dbReference type="CDD" id="cd07961">
    <property type="entry name" value="Anticodon_Ia_Ile_ABEc"/>
    <property type="match status" value="1"/>
</dbReference>
<dbReference type="GO" id="GO:0008270">
    <property type="term" value="F:zinc ion binding"/>
    <property type="evidence" value="ECO:0007669"/>
    <property type="project" value="UniProtKB-UniRule"/>
</dbReference>
<dbReference type="InterPro" id="IPR029033">
    <property type="entry name" value="His_PPase_superfam"/>
</dbReference>
<evidence type="ECO:0000256" key="1">
    <source>
        <dbReference type="ARBA" id="ARBA00001947"/>
    </source>
</evidence>
<dbReference type="SUPFAM" id="SSF53254">
    <property type="entry name" value="Phosphoglycerate mutase-like"/>
    <property type="match status" value="1"/>
</dbReference>
<dbReference type="SMART" id="SM00855">
    <property type="entry name" value="PGAM"/>
    <property type="match status" value="1"/>
</dbReference>
<evidence type="ECO:0000259" key="17">
    <source>
        <dbReference type="Pfam" id="PF08264"/>
    </source>
</evidence>
<dbReference type="InterPro" id="IPR009080">
    <property type="entry name" value="tRNAsynth_Ia_anticodon-bd"/>
</dbReference>
<comment type="function">
    <text evidence="13 15">Catalyzes the attachment of isoleucine to tRNA(Ile). As IleRS can inadvertently accommodate and process structurally similar amino acids such as valine, to avoid such errors it has two additional distinct tRNA(Ile)-dependent editing activities. One activity is designated as 'pretransfer' editing and involves the hydrolysis of activated Val-AMP. The other activity is designated 'posttransfer' editing and involves deacylation of mischarged Val-tRNA(Ile).</text>
</comment>
<dbReference type="InterPro" id="IPR002300">
    <property type="entry name" value="aa-tRNA-synth_Ia"/>
</dbReference>
<dbReference type="Gene3D" id="3.90.740.10">
    <property type="entry name" value="Valyl/Leucyl/Isoleucyl-tRNA synthetase, editing domain"/>
    <property type="match status" value="1"/>
</dbReference>
<evidence type="ECO:0000259" key="16">
    <source>
        <dbReference type="Pfam" id="PF00133"/>
    </source>
</evidence>
<dbReference type="GO" id="GO:0002161">
    <property type="term" value="F:aminoacyl-tRNA deacylase activity"/>
    <property type="evidence" value="ECO:0007669"/>
    <property type="project" value="InterPro"/>
</dbReference>
<evidence type="ECO:0000256" key="5">
    <source>
        <dbReference type="ARBA" id="ARBA00022490"/>
    </source>
</evidence>
<dbReference type="InterPro" id="IPR001412">
    <property type="entry name" value="aa-tRNA-synth_I_CS"/>
</dbReference>
<keyword evidence="10 15" id="KW-0067">ATP-binding</keyword>
<keyword evidence="11 15" id="KW-0648">Protein biosynthesis</keyword>
<comment type="caution">
    <text evidence="18">The sequence shown here is derived from an EMBL/GenBank/DDBJ whole genome shotgun (WGS) entry which is preliminary data.</text>
</comment>
<evidence type="ECO:0000256" key="4">
    <source>
        <dbReference type="ARBA" id="ARBA00011245"/>
    </source>
</evidence>
<feature type="domain" description="Methionyl/Valyl/Leucyl/Isoleucyl-tRNA synthetase anticodon-binding" evidence="17">
    <location>
        <begin position="895"/>
        <end position="1038"/>
    </location>
</feature>
<feature type="short sequence motif" description="'KMSKS' region" evidence="15">
    <location>
        <begin position="811"/>
        <end position="815"/>
    </location>
</feature>
<dbReference type="Pfam" id="PF00133">
    <property type="entry name" value="tRNA-synt_1"/>
    <property type="match status" value="2"/>
</dbReference>
<dbReference type="CDD" id="cd07067">
    <property type="entry name" value="HP_PGM_like"/>
    <property type="match status" value="1"/>
</dbReference>
<dbReference type="GO" id="GO:0004822">
    <property type="term" value="F:isoleucine-tRNA ligase activity"/>
    <property type="evidence" value="ECO:0007669"/>
    <property type="project" value="UniProtKB-UniRule"/>
</dbReference>
<dbReference type="EMBL" id="PCXL01000008">
    <property type="protein sequence ID" value="PIR38788.1"/>
    <property type="molecule type" value="Genomic_DNA"/>
</dbReference>
<evidence type="ECO:0000256" key="14">
    <source>
        <dbReference type="ARBA" id="ARBA00048359"/>
    </source>
</evidence>
<dbReference type="Gene3D" id="3.40.50.620">
    <property type="entry name" value="HUPs"/>
    <property type="match status" value="2"/>
</dbReference>
<evidence type="ECO:0000256" key="8">
    <source>
        <dbReference type="ARBA" id="ARBA00022741"/>
    </source>
</evidence>
<sequence>MDGEAYKSDIAKREEGILNFWKENNIFTKSLEKESPKGEFVFYDGPPFATGLPHYGHLLPGTIKDVIPRYKTMRGYHVSRRWGWDCHGLPVENLIEKELGLETKKDIEVYGVEKFNEAARDSVLRYADDWREIIPRSGRWVDMDNDYKTMEASYTESVWWAFKNLYDKGLVYEGFKSMHICPRCETTLSNFEVNQGYKDVTDISVYVKFKLIGEPDTYLLAWTTTPWTLPGNVALAVGEDIDYVEIEKKDMGEGKLIKFICAKERLAPLFGSDDFEILRTIKGKDLIGKSYEPLFDYYAKDESLKNRENGWKVYGADFVTTEDGTGIVHIAPAFGTDDMELGKEYDLPFVQHVTMDGHMKPEVADFAGMMVKPKSEDEKERLSTDIAVLRVLQENGAFFDKEKITHSYPHCWRCDTPLLNYAASSWFIEVSKVREKLVKLNNGVSWVPESIGENRFGNWLSEAKDWSISRGRFWGAPLPVWKCASCNKVEVLESIDDLKKHTKTKNTYYVMRHGESDHNVGNFISTDPNNNSHLTDVGREQVLKTAENLKKVGITKIITSPFARTKETTELVAGILGISKDNIIHDERVGELKVGDVYEGKTIDEYHEFFTSVKDRFMRAPEGGETLTDLVRRVGEFLYSLESTYEGENILIISHEATINTMHMVTDAKSIDDAVSIKLDDHENPKTAEAKELGFWNAPHNKNYWIDLHRPYIDEVEVYCDCGEKMSRIPEVFDTWFDSGSMPYAQNNYPFKHKEAFENKELFPADFIAEGLDQTRGWFYTLLVLNGLLFDESPYKHVVVNGLVLAEDGKKMSKRLKNYPELSVVFDKYGADALRYYLMSSPAVRAEDVALSEKGIDEVAKKNIGRLVNVLSFYEMYQGEVSDMSDVVKGEYVLDRWILVRLFETRNEVTTSLDAYEIDRATRPLAVFIDDLSTWYLRRSRDRFKSGNETDEIQVRTTLRYVLREFAKLVAPFMPFIAEHIYIRVKLDTDAESVHLVEWPEEARVDQDLLGNMERTRAIVSLALEARAKANIKVRQPLASLAIPEALHDDLLELIKDEVNVKVIETGTKELSLDTHITDELKKEGRMRDIVRLIQDERKKNNFVPSDMVDATFDASDELKEIIEEFSKVIKKETGLKDIEFKELSGEKRKIDDLEIGIVLKK</sequence>
<dbReference type="AlphaFoldDB" id="A0A2H0QWZ9"/>
<comment type="cofactor">
    <cofactor evidence="1 15">
        <name>Zn(2+)</name>
        <dbReference type="ChEBI" id="CHEBI:29105"/>
    </cofactor>
</comment>
<dbReference type="GO" id="GO:0000049">
    <property type="term" value="F:tRNA binding"/>
    <property type="evidence" value="ECO:0007669"/>
    <property type="project" value="InterPro"/>
</dbReference>
<dbReference type="InterPro" id="IPR033709">
    <property type="entry name" value="Anticodon_Ile_ABEc"/>
</dbReference>
<evidence type="ECO:0000256" key="2">
    <source>
        <dbReference type="ARBA" id="ARBA00004496"/>
    </source>
</evidence>
<dbReference type="InterPro" id="IPR023586">
    <property type="entry name" value="Ile-tRNA-ligase_type2"/>
</dbReference>
<evidence type="ECO:0000313" key="19">
    <source>
        <dbReference type="Proteomes" id="UP000231333"/>
    </source>
</evidence>
<keyword evidence="7 15" id="KW-0479">Metal-binding</keyword>
<dbReference type="Pfam" id="PF19302">
    <property type="entry name" value="DUF5915"/>
    <property type="match status" value="1"/>
</dbReference>
<evidence type="ECO:0000256" key="15">
    <source>
        <dbReference type="HAMAP-Rule" id="MF_02003"/>
    </source>
</evidence>
<proteinExistence type="inferred from homology"/>
<dbReference type="Proteomes" id="UP000231333">
    <property type="component" value="Unassembled WGS sequence"/>
</dbReference>
<dbReference type="SUPFAM" id="SSF50677">
    <property type="entry name" value="ValRS/IleRS/LeuRS editing domain"/>
    <property type="match status" value="1"/>
</dbReference>
<dbReference type="InterPro" id="IPR002301">
    <property type="entry name" value="Ile-tRNA-ligase"/>
</dbReference>
<dbReference type="GO" id="GO:0005524">
    <property type="term" value="F:ATP binding"/>
    <property type="evidence" value="ECO:0007669"/>
    <property type="project" value="UniProtKB-UniRule"/>
</dbReference>
<comment type="subunit">
    <text evidence="4 15">Monomer.</text>
</comment>
<dbReference type="Pfam" id="PF08264">
    <property type="entry name" value="Anticodon_1"/>
    <property type="match status" value="1"/>
</dbReference>
<feature type="domain" description="Aminoacyl-tRNA synthetase class Ia" evidence="16">
    <location>
        <begin position="17"/>
        <end position="509"/>
    </location>
</feature>
<organism evidence="18 19">
    <name type="scientific">Candidatus Zambryskibacteria bacterium CG10_big_fil_rev_8_21_14_0_10_42_12</name>
    <dbReference type="NCBI Taxonomy" id="1975115"/>
    <lineage>
        <taxon>Bacteria</taxon>
        <taxon>Candidatus Zambryskiibacteriota</taxon>
    </lineage>
</organism>
<keyword evidence="6 15" id="KW-0436">Ligase</keyword>
<dbReference type="GO" id="GO:0005737">
    <property type="term" value="C:cytoplasm"/>
    <property type="evidence" value="ECO:0007669"/>
    <property type="project" value="UniProtKB-SubCell"/>
</dbReference>
<gene>
    <name evidence="15" type="primary">ileS</name>
    <name evidence="18" type="ORF">COV34_00515</name>
</gene>
<dbReference type="Gene3D" id="1.10.730.10">
    <property type="entry name" value="Isoleucyl-tRNA Synthetase, Domain 1"/>
    <property type="match status" value="1"/>
</dbReference>
<dbReference type="InterPro" id="IPR009008">
    <property type="entry name" value="Val/Leu/Ile-tRNA-synth_edit"/>
</dbReference>
<feature type="short sequence motif" description="'HIGH' region" evidence="15">
    <location>
        <begin position="47"/>
        <end position="57"/>
    </location>
</feature>
<comment type="similarity">
    <text evidence="3 15">Belongs to the class-I aminoacyl-tRNA synthetase family. IleS type 2 subfamily.</text>
</comment>
<dbReference type="InterPro" id="IPR013155">
    <property type="entry name" value="M/V/L/I-tRNA-synth_anticd-bd"/>
</dbReference>
<dbReference type="PROSITE" id="PS00178">
    <property type="entry name" value="AA_TRNA_LIGASE_I"/>
    <property type="match status" value="1"/>
</dbReference>
<protein>
    <recommendedName>
        <fullName evidence="15">Isoleucine--tRNA ligase</fullName>
        <ecNumber evidence="15">6.1.1.5</ecNumber>
    </recommendedName>
    <alternativeName>
        <fullName evidence="15">Isoleucyl-tRNA synthetase</fullName>
        <shortName evidence="15">IleRS</shortName>
    </alternativeName>
</protein>
<evidence type="ECO:0000256" key="13">
    <source>
        <dbReference type="ARBA" id="ARBA00025217"/>
    </source>
</evidence>
<dbReference type="PANTHER" id="PTHR42780:SF1">
    <property type="entry name" value="ISOLEUCINE--TRNA LIGASE, CYTOPLASMIC"/>
    <property type="match status" value="1"/>
</dbReference>
<feature type="binding site" evidence="15">
    <location>
        <position position="814"/>
    </location>
    <ligand>
        <name>ATP</name>
        <dbReference type="ChEBI" id="CHEBI:30616"/>
    </ligand>
</feature>
<dbReference type="InterPro" id="IPR013078">
    <property type="entry name" value="His_Pase_superF_clade-1"/>
</dbReference>
<evidence type="ECO:0000256" key="6">
    <source>
        <dbReference type="ARBA" id="ARBA00022598"/>
    </source>
</evidence>
<keyword evidence="5 15" id="KW-0963">Cytoplasm</keyword>
<dbReference type="PRINTS" id="PR00984">
    <property type="entry name" value="TRNASYNTHILE"/>
</dbReference>
<keyword evidence="12 15" id="KW-0030">Aminoacyl-tRNA synthetase</keyword>
<accession>A0A2H0QWZ9</accession>
<dbReference type="InterPro" id="IPR014729">
    <property type="entry name" value="Rossmann-like_a/b/a_fold"/>
</dbReference>
<evidence type="ECO:0000256" key="11">
    <source>
        <dbReference type="ARBA" id="ARBA00022917"/>
    </source>
</evidence>
<comment type="domain">
    <text evidence="15">IleRS has two distinct active sites: one for aminoacylation and one for editing. The misactivated valine is translocated from the active site to the editing site, which sterically excludes the correctly activated isoleucine. The single editing site contains two valyl binding pockets, one specific for each substrate (Val-AMP or Val-tRNA(Ile)).</text>
</comment>
<evidence type="ECO:0000256" key="10">
    <source>
        <dbReference type="ARBA" id="ARBA00022840"/>
    </source>
</evidence>